<organism evidence="2 3">
    <name type="scientific">Linnemannia schmuckeri</name>
    <dbReference type="NCBI Taxonomy" id="64567"/>
    <lineage>
        <taxon>Eukaryota</taxon>
        <taxon>Fungi</taxon>
        <taxon>Fungi incertae sedis</taxon>
        <taxon>Mucoromycota</taxon>
        <taxon>Mortierellomycotina</taxon>
        <taxon>Mortierellomycetes</taxon>
        <taxon>Mortierellales</taxon>
        <taxon>Mortierellaceae</taxon>
        <taxon>Linnemannia</taxon>
    </lineage>
</organism>
<keyword evidence="3" id="KW-1185">Reference proteome</keyword>
<evidence type="ECO:0000313" key="2">
    <source>
        <dbReference type="EMBL" id="KAF9156614.1"/>
    </source>
</evidence>
<evidence type="ECO:0000313" key="3">
    <source>
        <dbReference type="Proteomes" id="UP000748756"/>
    </source>
</evidence>
<feature type="compositionally biased region" description="Low complexity" evidence="1">
    <location>
        <begin position="64"/>
        <end position="86"/>
    </location>
</feature>
<name>A0A9P5S724_9FUNG</name>
<dbReference type="EMBL" id="JAAAUQ010000018">
    <property type="protein sequence ID" value="KAF9156614.1"/>
    <property type="molecule type" value="Genomic_DNA"/>
</dbReference>
<reference evidence="2" key="1">
    <citation type="journal article" date="2020" name="Fungal Divers.">
        <title>Resolving the Mortierellaceae phylogeny through synthesis of multi-gene phylogenetics and phylogenomics.</title>
        <authorList>
            <person name="Vandepol N."/>
            <person name="Liber J."/>
            <person name="Desiro A."/>
            <person name="Na H."/>
            <person name="Kennedy M."/>
            <person name="Barry K."/>
            <person name="Grigoriev I.V."/>
            <person name="Miller A.N."/>
            <person name="O'Donnell K."/>
            <person name="Stajich J.E."/>
            <person name="Bonito G."/>
        </authorList>
    </citation>
    <scope>NUCLEOTIDE SEQUENCE</scope>
    <source>
        <strain evidence="2">NRRL 6426</strain>
    </source>
</reference>
<sequence>MELNLVFGQEMPARVEVERHGFEYYVCPVQGCGDKARNGLFMCYNKETFMNKTHKHSNPFESETPASSFSLTPSLSPSSSPSSTFLPLPSSPLFLPLSSSSSSPAALN</sequence>
<protein>
    <submittedName>
        <fullName evidence="2">Uncharacterized protein</fullName>
    </submittedName>
</protein>
<accession>A0A9P5S724</accession>
<dbReference type="AlphaFoldDB" id="A0A9P5S724"/>
<comment type="caution">
    <text evidence="2">The sequence shown here is derived from an EMBL/GenBank/DDBJ whole genome shotgun (WGS) entry which is preliminary data.</text>
</comment>
<proteinExistence type="predicted"/>
<feature type="region of interest" description="Disordered" evidence="1">
    <location>
        <begin position="54"/>
        <end position="86"/>
    </location>
</feature>
<gene>
    <name evidence="2" type="ORF">BG015_003582</name>
</gene>
<dbReference type="Proteomes" id="UP000748756">
    <property type="component" value="Unassembled WGS sequence"/>
</dbReference>
<evidence type="ECO:0000256" key="1">
    <source>
        <dbReference type="SAM" id="MobiDB-lite"/>
    </source>
</evidence>